<keyword evidence="7" id="KW-1185">Reference proteome</keyword>
<dbReference type="InterPro" id="IPR028081">
    <property type="entry name" value="Leu-bd"/>
</dbReference>
<feature type="domain" description="Leucine-binding protein" evidence="5">
    <location>
        <begin position="34"/>
        <end position="381"/>
    </location>
</feature>
<protein>
    <submittedName>
        <fullName evidence="6">ABC transporter substrate-binding protein</fullName>
    </submittedName>
</protein>
<proteinExistence type="inferred from homology"/>
<comment type="caution">
    <text evidence="6">The sequence shown here is derived from an EMBL/GenBank/DDBJ whole genome shotgun (WGS) entry which is preliminary data.</text>
</comment>
<sequence length="406" mass="43866">MITISAVKSCTGAVVGLAAAMLCAQPAWSADRVVKIGGFGAKSGVLKPFGDNSEAAMRAAGSLINRAGGVRLADGTRARIEIEYRDDRCDSELGVATLGSFAEEDWLAVIGTTCSSVLKPVFESLQKQAGDDSDTGHRIPVFADVAMRKGLAGISDWAFRNIPDEIQMYDALWAWMRQENAELKTVYAGVEENFVHSNQTWYNIIKERAGLAGYEVKGQAKWLVDDVDFVEQVKEMAAVNADIVVISAHPFSACGVLREMERQNYNPPAVIGLTSLTTPQLIEDCGAQAAGMIVPTSFAPINDIARAAAAATAQFGGYADLHSMAAWENMYAIKQAIENEGVEAKPETVAEDREKIRRGIQKLNLVDGLLGPIARTNEGESDKDFVLVKAMTDGWEVIEQKETAKN</sequence>
<evidence type="ECO:0000313" key="7">
    <source>
        <dbReference type="Proteomes" id="UP000559404"/>
    </source>
</evidence>
<comment type="similarity">
    <text evidence="1">Belongs to the leucine-binding protein family.</text>
</comment>
<name>A0A838Y0C2_9HYPH</name>
<dbReference type="Proteomes" id="UP000559404">
    <property type="component" value="Unassembled WGS sequence"/>
</dbReference>
<organism evidence="6 7">
    <name type="scientific">Stappia taiwanensis</name>
    <dbReference type="NCBI Taxonomy" id="992267"/>
    <lineage>
        <taxon>Bacteria</taxon>
        <taxon>Pseudomonadati</taxon>
        <taxon>Pseudomonadota</taxon>
        <taxon>Alphaproteobacteria</taxon>
        <taxon>Hyphomicrobiales</taxon>
        <taxon>Stappiaceae</taxon>
        <taxon>Stappia</taxon>
    </lineage>
</organism>
<dbReference type="PANTHER" id="PTHR30483:SF6">
    <property type="entry name" value="PERIPLASMIC BINDING PROTEIN OF ABC TRANSPORTER FOR NATURAL AMINO ACIDS"/>
    <property type="match status" value="1"/>
</dbReference>
<evidence type="ECO:0000259" key="5">
    <source>
        <dbReference type="Pfam" id="PF13458"/>
    </source>
</evidence>
<keyword evidence="2 4" id="KW-0732">Signal</keyword>
<dbReference type="Gene3D" id="3.40.50.2300">
    <property type="match status" value="2"/>
</dbReference>
<dbReference type="SUPFAM" id="SSF53822">
    <property type="entry name" value="Periplasmic binding protein-like I"/>
    <property type="match status" value="1"/>
</dbReference>
<gene>
    <name evidence="6" type="ORF">H1W37_13585</name>
</gene>
<dbReference type="PANTHER" id="PTHR30483">
    <property type="entry name" value="LEUCINE-SPECIFIC-BINDING PROTEIN"/>
    <property type="match status" value="1"/>
</dbReference>
<reference evidence="6 7" key="1">
    <citation type="submission" date="2020-07" db="EMBL/GenBank/DDBJ databases">
        <authorList>
            <person name="Li M."/>
        </authorList>
    </citation>
    <scope>NUCLEOTIDE SEQUENCE [LARGE SCALE GENOMIC DNA]</scope>
    <source>
        <strain evidence="6 7">DSM 23284</strain>
    </source>
</reference>
<dbReference type="Pfam" id="PF13458">
    <property type="entry name" value="Peripla_BP_6"/>
    <property type="match status" value="1"/>
</dbReference>
<dbReference type="GO" id="GO:0006865">
    <property type="term" value="P:amino acid transport"/>
    <property type="evidence" value="ECO:0007669"/>
    <property type="project" value="UniProtKB-KW"/>
</dbReference>
<evidence type="ECO:0000256" key="3">
    <source>
        <dbReference type="ARBA" id="ARBA00022970"/>
    </source>
</evidence>
<evidence type="ECO:0000256" key="1">
    <source>
        <dbReference type="ARBA" id="ARBA00010062"/>
    </source>
</evidence>
<evidence type="ECO:0000313" key="6">
    <source>
        <dbReference type="EMBL" id="MBA4612694.1"/>
    </source>
</evidence>
<keyword evidence="3" id="KW-0029">Amino-acid transport</keyword>
<keyword evidence="3" id="KW-0813">Transport</keyword>
<evidence type="ECO:0000256" key="4">
    <source>
        <dbReference type="SAM" id="SignalP"/>
    </source>
</evidence>
<accession>A0A838Y0C2</accession>
<dbReference type="EMBL" id="JACEON010000012">
    <property type="protein sequence ID" value="MBA4612694.1"/>
    <property type="molecule type" value="Genomic_DNA"/>
</dbReference>
<dbReference type="InterPro" id="IPR051010">
    <property type="entry name" value="BCAA_transport"/>
</dbReference>
<feature type="signal peptide" evidence="4">
    <location>
        <begin position="1"/>
        <end position="29"/>
    </location>
</feature>
<reference evidence="6 7" key="2">
    <citation type="submission" date="2020-08" db="EMBL/GenBank/DDBJ databases">
        <title>Stappia taiwanensis sp. nov., isolated from a coastal thermal spring.</title>
        <authorList>
            <person name="Kampfer P."/>
        </authorList>
    </citation>
    <scope>NUCLEOTIDE SEQUENCE [LARGE SCALE GENOMIC DNA]</scope>
    <source>
        <strain evidence="6 7">DSM 23284</strain>
    </source>
</reference>
<dbReference type="AlphaFoldDB" id="A0A838Y0C2"/>
<feature type="chain" id="PRO_5032383628" evidence="4">
    <location>
        <begin position="30"/>
        <end position="406"/>
    </location>
</feature>
<evidence type="ECO:0000256" key="2">
    <source>
        <dbReference type="ARBA" id="ARBA00022729"/>
    </source>
</evidence>
<dbReference type="InterPro" id="IPR028082">
    <property type="entry name" value="Peripla_BP_I"/>
</dbReference>